<geneLocation type="plasmid" evidence="1 2">
    <name>pCBJ</name>
</geneLocation>
<keyword evidence="2" id="KW-1185">Reference proteome</keyword>
<evidence type="ECO:0000313" key="2">
    <source>
        <dbReference type="Proteomes" id="UP000030635"/>
    </source>
</evidence>
<protein>
    <submittedName>
        <fullName evidence="1">Uncharacterized protein</fullName>
    </submittedName>
</protein>
<accession>A0A0A7G0J6</accession>
<reference evidence="1 2" key="1">
    <citation type="journal article" date="2015" name="Infect. Genet. Evol.">
        <title>Genomic sequences of six botulinum neurotoxin-producing strains representing three clostridial species illustrate the mobility and diversity of botulinum neurotoxin genes.</title>
        <authorList>
            <person name="Smith T.J."/>
            <person name="Hill K.K."/>
            <person name="Xie G."/>
            <person name="Foley B.T."/>
            <person name="Williamson C.H."/>
            <person name="Foster J.T."/>
            <person name="Johnson S.L."/>
            <person name="Chertkov O."/>
            <person name="Teshima H."/>
            <person name="Gibbons H.S."/>
            <person name="Johnsky L.A."/>
            <person name="Karavis M.A."/>
            <person name="Smith L.A."/>
        </authorList>
    </citation>
    <scope>NUCLEOTIDE SEQUENCE [LARGE SCALE GENOMIC DNA]</scope>
    <source>
        <strain evidence="1">Sullivan</strain>
        <plasmid evidence="2">Plasmid pCBJ</plasmid>
    </source>
</reference>
<sequence>MENKIKNKELIDESIDKFINDTRCTYEREGIILENGIVVYASPSHTEKLIRISEIDQDIVYYELMPMFASPIMWLTYFVNCLPIWNNGYGMTDKATDEQKYTLNVLFEKKAIKNNVFFHATKENCKVLQNTERECDVKKLNKEICKCKICGWEFPYICRRTSIFSIEEKTIRYCPSCGAKIKNIKQEKRIEEFYRLDDEE</sequence>
<dbReference type="KEGG" id="cbv:U729_3124"/>
<dbReference type="Proteomes" id="UP000030635">
    <property type="component" value="Plasmid pCBJ"/>
</dbReference>
<dbReference type="AlphaFoldDB" id="A0A0A7G0J6"/>
<dbReference type="HOGENOM" id="CLU_1364187_0_0_9"/>
<keyword evidence="1" id="KW-0614">Plasmid</keyword>
<name>A0A0A7G0J6_9CLOT</name>
<evidence type="ECO:0000313" key="1">
    <source>
        <dbReference type="EMBL" id="AIY85342.1"/>
    </source>
</evidence>
<dbReference type="EMBL" id="CP006906">
    <property type="protein sequence ID" value="AIY85342.1"/>
    <property type="molecule type" value="Genomic_DNA"/>
</dbReference>
<dbReference type="RefSeq" id="WP_040113611.1">
    <property type="nucleotide sequence ID" value="NZ_CP006906.1"/>
</dbReference>
<gene>
    <name evidence="1" type="ORF">U729_3124</name>
</gene>
<proteinExistence type="predicted"/>
<organism evidence="1 2">
    <name type="scientific">Clostridium baratii str. Sullivan</name>
    <dbReference type="NCBI Taxonomy" id="1415775"/>
    <lineage>
        <taxon>Bacteria</taxon>
        <taxon>Bacillati</taxon>
        <taxon>Bacillota</taxon>
        <taxon>Clostridia</taxon>
        <taxon>Eubacteriales</taxon>
        <taxon>Clostridiaceae</taxon>
        <taxon>Clostridium</taxon>
    </lineage>
</organism>